<comment type="similarity">
    <text evidence="2">Belongs to the TMEM14 family.</text>
</comment>
<dbReference type="Pfam" id="PF03647">
    <property type="entry name" value="Tmemb_14"/>
    <property type="match status" value="1"/>
</dbReference>
<comment type="subcellular location">
    <subcellularLocation>
        <location evidence="1">Membrane</location>
    </subcellularLocation>
</comment>
<dbReference type="InterPro" id="IPR005349">
    <property type="entry name" value="TMEM14"/>
</dbReference>
<evidence type="ECO:0000313" key="7">
    <source>
        <dbReference type="EMBL" id="CAJ0595373.1"/>
    </source>
</evidence>
<feature type="transmembrane region" description="Helical" evidence="6">
    <location>
        <begin position="79"/>
        <end position="96"/>
    </location>
</feature>
<proteinExistence type="inferred from homology"/>
<evidence type="ECO:0000256" key="1">
    <source>
        <dbReference type="ARBA" id="ARBA00004370"/>
    </source>
</evidence>
<sequence length="106" mass="10863">MILPEQVNPWYAGLLAVGGIMGYAKAGSVPSLAAGVGSGALVAAFTYLNIPYKHLGVAAVSGVLSYVMCTRFANSGKIMPAGITAVASIATLLVQLNHMRVTGRLN</sequence>
<comment type="caution">
    <text evidence="7">The sequence shown here is derived from an EMBL/GenBank/DDBJ whole genome shotgun (WGS) entry which is preliminary data.</text>
</comment>
<dbReference type="PANTHER" id="PTHR12668:SF43">
    <property type="entry name" value="TRANSMEMBRANE PROTEIN 14 HOMOLOG"/>
    <property type="match status" value="1"/>
</dbReference>
<keyword evidence="5 6" id="KW-0472">Membrane</keyword>
<evidence type="ECO:0000256" key="3">
    <source>
        <dbReference type="ARBA" id="ARBA00022692"/>
    </source>
</evidence>
<keyword evidence="4 6" id="KW-1133">Transmembrane helix</keyword>
<gene>
    <name evidence="7" type="ORF">CYNAS_LOCUS7356</name>
</gene>
<dbReference type="GO" id="GO:0031966">
    <property type="term" value="C:mitochondrial membrane"/>
    <property type="evidence" value="ECO:0007669"/>
    <property type="project" value="TreeGrafter"/>
</dbReference>
<keyword evidence="3 6" id="KW-0812">Transmembrane</keyword>
<evidence type="ECO:0000256" key="2">
    <source>
        <dbReference type="ARBA" id="ARBA00007590"/>
    </source>
</evidence>
<organism evidence="7 8">
    <name type="scientific">Cylicocyclus nassatus</name>
    <name type="common">Nematode worm</name>
    <dbReference type="NCBI Taxonomy" id="53992"/>
    <lineage>
        <taxon>Eukaryota</taxon>
        <taxon>Metazoa</taxon>
        <taxon>Ecdysozoa</taxon>
        <taxon>Nematoda</taxon>
        <taxon>Chromadorea</taxon>
        <taxon>Rhabditida</taxon>
        <taxon>Rhabditina</taxon>
        <taxon>Rhabditomorpha</taxon>
        <taxon>Strongyloidea</taxon>
        <taxon>Strongylidae</taxon>
        <taxon>Cylicocyclus</taxon>
    </lineage>
</organism>
<feature type="transmembrane region" description="Helical" evidence="6">
    <location>
        <begin position="7"/>
        <end position="24"/>
    </location>
</feature>
<protein>
    <recommendedName>
        <fullName evidence="9">Transmembrane protein 14C</fullName>
    </recommendedName>
</protein>
<dbReference type="Proteomes" id="UP001176961">
    <property type="component" value="Unassembled WGS sequence"/>
</dbReference>
<evidence type="ECO:0000313" key="8">
    <source>
        <dbReference type="Proteomes" id="UP001176961"/>
    </source>
</evidence>
<dbReference type="AlphaFoldDB" id="A0AA36GNM1"/>
<dbReference type="PANTHER" id="PTHR12668">
    <property type="entry name" value="TRANSMEMBRANE PROTEIN 14, 15"/>
    <property type="match status" value="1"/>
</dbReference>
<dbReference type="EMBL" id="CATQJL010000112">
    <property type="protein sequence ID" value="CAJ0595373.1"/>
    <property type="molecule type" value="Genomic_DNA"/>
</dbReference>
<dbReference type="Gene3D" id="1.10.10.1740">
    <property type="entry name" value="Transmembrane protein 14-like"/>
    <property type="match status" value="1"/>
</dbReference>
<accession>A0AA36GNM1</accession>
<keyword evidence="8" id="KW-1185">Reference proteome</keyword>
<dbReference type="InterPro" id="IPR044890">
    <property type="entry name" value="TMEM14_sf"/>
</dbReference>
<feature type="transmembrane region" description="Helical" evidence="6">
    <location>
        <begin position="30"/>
        <end position="48"/>
    </location>
</feature>
<evidence type="ECO:0008006" key="9">
    <source>
        <dbReference type="Google" id="ProtNLM"/>
    </source>
</evidence>
<dbReference type="GO" id="GO:0070453">
    <property type="term" value="P:regulation of heme biosynthetic process"/>
    <property type="evidence" value="ECO:0007669"/>
    <property type="project" value="TreeGrafter"/>
</dbReference>
<name>A0AA36GNM1_CYLNA</name>
<evidence type="ECO:0000256" key="6">
    <source>
        <dbReference type="SAM" id="Phobius"/>
    </source>
</evidence>
<reference evidence="7" key="1">
    <citation type="submission" date="2023-07" db="EMBL/GenBank/DDBJ databases">
        <authorList>
            <consortium name="CYATHOMIX"/>
        </authorList>
    </citation>
    <scope>NUCLEOTIDE SEQUENCE</scope>
    <source>
        <strain evidence="7">N/A</strain>
    </source>
</reference>
<evidence type="ECO:0000256" key="4">
    <source>
        <dbReference type="ARBA" id="ARBA00022989"/>
    </source>
</evidence>
<evidence type="ECO:0000256" key="5">
    <source>
        <dbReference type="ARBA" id="ARBA00023136"/>
    </source>
</evidence>